<organism evidence="2 3">
    <name type="scientific">Daphnia galeata</name>
    <dbReference type="NCBI Taxonomy" id="27404"/>
    <lineage>
        <taxon>Eukaryota</taxon>
        <taxon>Metazoa</taxon>
        <taxon>Ecdysozoa</taxon>
        <taxon>Arthropoda</taxon>
        <taxon>Crustacea</taxon>
        <taxon>Branchiopoda</taxon>
        <taxon>Diplostraca</taxon>
        <taxon>Cladocera</taxon>
        <taxon>Anomopoda</taxon>
        <taxon>Daphniidae</taxon>
        <taxon>Daphnia</taxon>
    </lineage>
</organism>
<proteinExistence type="predicted"/>
<keyword evidence="3" id="KW-1185">Reference proteome</keyword>
<keyword evidence="1" id="KW-0812">Transmembrane</keyword>
<keyword evidence="1" id="KW-1133">Transmembrane helix</keyword>
<comment type="caution">
    <text evidence="2">The sequence shown here is derived from an EMBL/GenBank/DDBJ whole genome shotgun (WGS) entry which is preliminary data.</text>
</comment>
<reference evidence="2" key="1">
    <citation type="submission" date="2021-11" db="EMBL/GenBank/DDBJ databases">
        <authorList>
            <person name="Schell T."/>
        </authorList>
    </citation>
    <scope>NUCLEOTIDE SEQUENCE</scope>
    <source>
        <strain evidence="2">M5</strain>
    </source>
</reference>
<evidence type="ECO:0000313" key="3">
    <source>
        <dbReference type="Proteomes" id="UP000789390"/>
    </source>
</evidence>
<accession>A0A8J2WLF7</accession>
<gene>
    <name evidence="2" type="ORF">DGAL_LOCUS13987</name>
</gene>
<keyword evidence="1" id="KW-0472">Membrane</keyword>
<dbReference type="Proteomes" id="UP000789390">
    <property type="component" value="Unassembled WGS sequence"/>
</dbReference>
<name>A0A8J2WLF7_9CRUS</name>
<dbReference type="AlphaFoldDB" id="A0A8J2WLF7"/>
<feature type="transmembrane region" description="Helical" evidence="1">
    <location>
        <begin position="9"/>
        <end position="29"/>
    </location>
</feature>
<evidence type="ECO:0000256" key="1">
    <source>
        <dbReference type="SAM" id="Phobius"/>
    </source>
</evidence>
<evidence type="ECO:0000313" key="2">
    <source>
        <dbReference type="EMBL" id="CAH0110420.1"/>
    </source>
</evidence>
<sequence length="101" mass="11284">MSCECKRKLSFYPVVIVLIIYIGTVFTMLDTSMSCSDGDCPPNKECFVPSCYGSSCRSVQPICLTVLNASDFALNVEESNPDDKVLKIEYNIVNPENLRLF</sequence>
<dbReference type="EMBL" id="CAKKLH010000303">
    <property type="protein sequence ID" value="CAH0110420.1"/>
    <property type="molecule type" value="Genomic_DNA"/>
</dbReference>
<protein>
    <submittedName>
        <fullName evidence="2">Uncharacterized protein</fullName>
    </submittedName>
</protein>